<gene>
    <name evidence="1" type="ORF">RPERSI_LOCUS1574</name>
</gene>
<evidence type="ECO:0000313" key="1">
    <source>
        <dbReference type="EMBL" id="CAG8495281.1"/>
    </source>
</evidence>
<feature type="non-terminal residue" evidence="1">
    <location>
        <position position="74"/>
    </location>
</feature>
<reference evidence="1" key="1">
    <citation type="submission" date="2021-06" db="EMBL/GenBank/DDBJ databases">
        <authorList>
            <person name="Kallberg Y."/>
            <person name="Tangrot J."/>
            <person name="Rosling A."/>
        </authorList>
    </citation>
    <scope>NUCLEOTIDE SEQUENCE</scope>
    <source>
        <strain evidence="1">MA461A</strain>
    </source>
</reference>
<comment type="caution">
    <text evidence="1">The sequence shown here is derived from an EMBL/GenBank/DDBJ whole genome shotgun (WGS) entry which is preliminary data.</text>
</comment>
<organism evidence="1 2">
    <name type="scientific">Racocetra persica</name>
    <dbReference type="NCBI Taxonomy" id="160502"/>
    <lineage>
        <taxon>Eukaryota</taxon>
        <taxon>Fungi</taxon>
        <taxon>Fungi incertae sedis</taxon>
        <taxon>Mucoromycota</taxon>
        <taxon>Glomeromycotina</taxon>
        <taxon>Glomeromycetes</taxon>
        <taxon>Diversisporales</taxon>
        <taxon>Gigasporaceae</taxon>
        <taxon>Racocetra</taxon>
    </lineage>
</organism>
<evidence type="ECO:0000313" key="2">
    <source>
        <dbReference type="Proteomes" id="UP000789920"/>
    </source>
</evidence>
<accession>A0ACA9KVA2</accession>
<sequence length="74" mass="8326">METTNRNEVAGGDLSPENIDIDLETNELNNNNSQPNACTQHQSSCSLFIELQNRQSYIEKQQNQNKASQICESP</sequence>
<name>A0ACA9KVA2_9GLOM</name>
<keyword evidence="2" id="KW-1185">Reference proteome</keyword>
<proteinExistence type="predicted"/>
<protein>
    <submittedName>
        <fullName evidence="1">264_t:CDS:1</fullName>
    </submittedName>
</protein>
<dbReference type="EMBL" id="CAJVQC010001487">
    <property type="protein sequence ID" value="CAG8495281.1"/>
    <property type="molecule type" value="Genomic_DNA"/>
</dbReference>
<dbReference type="Proteomes" id="UP000789920">
    <property type="component" value="Unassembled WGS sequence"/>
</dbReference>